<dbReference type="PANTHER" id="PTHR33018">
    <property type="entry name" value="OS10G0338966 PROTEIN-RELATED"/>
    <property type="match status" value="1"/>
</dbReference>
<gene>
    <name evidence="1" type="ORF">L3X38_003460</name>
</gene>
<sequence>MMLSSTAKKWKDFKSTLTRQFILPFTKDKEKLKEPPQLYNFIEKSQWATFVASRLSPEFEVVHSEQSQRREKCEYNHRLSQKGYVDKQGNITDPKVAQKAKLIDDLKKQVFKGTLTFSGSNDILTLALGTLEHGGRVRAVGAGVSPSQFFNLQRQQRVKFADKLKESVMEAVREETMRIEARARETVLQAVKAKREIMLRQFSQLIPNFDPNMLKTPITPIPLLP</sequence>
<dbReference type="AlphaFoldDB" id="A0AAD5F236"/>
<evidence type="ECO:0000313" key="2">
    <source>
        <dbReference type="Proteomes" id="UP001054821"/>
    </source>
</evidence>
<keyword evidence="2" id="KW-1185">Reference proteome</keyword>
<evidence type="ECO:0000313" key="1">
    <source>
        <dbReference type="EMBL" id="KAI5350569.1"/>
    </source>
</evidence>
<comment type="caution">
    <text evidence="1">The sequence shown here is derived from an EMBL/GenBank/DDBJ whole genome shotgun (WGS) entry which is preliminary data.</text>
</comment>
<dbReference type="Proteomes" id="UP001054821">
    <property type="component" value="Chromosome 1"/>
</dbReference>
<proteinExistence type="predicted"/>
<organism evidence="1 2">
    <name type="scientific">Prunus dulcis</name>
    <name type="common">Almond</name>
    <name type="synonym">Amygdalus dulcis</name>
    <dbReference type="NCBI Taxonomy" id="3755"/>
    <lineage>
        <taxon>Eukaryota</taxon>
        <taxon>Viridiplantae</taxon>
        <taxon>Streptophyta</taxon>
        <taxon>Embryophyta</taxon>
        <taxon>Tracheophyta</taxon>
        <taxon>Spermatophyta</taxon>
        <taxon>Magnoliopsida</taxon>
        <taxon>eudicotyledons</taxon>
        <taxon>Gunneridae</taxon>
        <taxon>Pentapetalae</taxon>
        <taxon>rosids</taxon>
        <taxon>fabids</taxon>
        <taxon>Rosales</taxon>
        <taxon>Rosaceae</taxon>
        <taxon>Amygdaloideae</taxon>
        <taxon>Amygdaleae</taxon>
        <taxon>Prunus</taxon>
    </lineage>
</organism>
<protein>
    <submittedName>
        <fullName evidence="1">Uncharacterized protein</fullName>
    </submittedName>
</protein>
<dbReference type="EMBL" id="JAJFAZ020000001">
    <property type="protein sequence ID" value="KAI5350569.1"/>
    <property type="molecule type" value="Genomic_DNA"/>
</dbReference>
<reference evidence="1 2" key="1">
    <citation type="journal article" date="2022" name="G3 (Bethesda)">
        <title>Whole-genome sequence and methylome profiling of the almond [Prunus dulcis (Mill.) D.A. Webb] cultivar 'Nonpareil'.</title>
        <authorList>
            <person name="D'Amico-Willman K.M."/>
            <person name="Ouma W.Z."/>
            <person name="Meulia T."/>
            <person name="Sideli G.M."/>
            <person name="Gradziel T.M."/>
            <person name="Fresnedo-Ramirez J."/>
        </authorList>
    </citation>
    <scope>NUCLEOTIDE SEQUENCE [LARGE SCALE GENOMIC DNA]</scope>
    <source>
        <strain evidence="1">Clone GOH B32 T37-40</strain>
    </source>
</reference>
<accession>A0AAD5F236</accession>
<name>A0AAD5F236_PRUDU</name>
<dbReference type="PANTHER" id="PTHR33018:SF31">
    <property type="entry name" value="TRANSPOSASE, PTTA_EN_SPM, PLANT"/>
    <property type="match status" value="1"/>
</dbReference>